<proteinExistence type="predicted"/>
<reference evidence="3 5" key="2">
    <citation type="journal article" date="2014" name="PLoS Genet.">
        <title>Phylogenetically driven sequencing of extremely halophilic archaea reveals strategies for static and dynamic osmo-response.</title>
        <authorList>
            <person name="Becker E.A."/>
            <person name="Seitzer P.M."/>
            <person name="Tritt A."/>
            <person name="Larsen D."/>
            <person name="Krusor M."/>
            <person name="Yao A.I."/>
            <person name="Wu D."/>
            <person name="Madern D."/>
            <person name="Eisen J.A."/>
            <person name="Darling A.E."/>
            <person name="Facciotti M.T."/>
        </authorList>
    </citation>
    <scope>NUCLEOTIDE SEQUENCE [LARGE SCALE GENOMIC DNA]</scope>
    <source>
        <strain evidence="3">B3</strain>
        <strain evidence="5">DSM 18796 / CECT 7217 / JCM 14584 / KCTC 4019 / B3</strain>
    </source>
</reference>
<protein>
    <submittedName>
        <fullName evidence="2">Uncharacterized protein</fullName>
    </submittedName>
</protein>
<dbReference type="Proteomes" id="UP000011645">
    <property type="component" value="Unassembled WGS sequence"/>
</dbReference>
<geneLocation type="plasmid" evidence="2 4">
    <name>1</name>
</geneLocation>
<dbReference type="KEGG" id="hje:HacjB3_16146"/>
<dbReference type="Gene3D" id="2.60.120.380">
    <property type="match status" value="2"/>
</dbReference>
<dbReference type="EMBL" id="AOHV01000005">
    <property type="protein sequence ID" value="ELY41316.1"/>
    <property type="molecule type" value="Genomic_DNA"/>
</dbReference>
<keyword evidence="5" id="KW-1185">Reference proteome</keyword>
<feature type="region of interest" description="Disordered" evidence="1">
    <location>
        <begin position="266"/>
        <end position="289"/>
    </location>
</feature>
<organism evidence="2 4">
    <name type="scientific">Halalkalicoccus jeotgali (strain DSM 18796 / CECT 7217 / JCM 14584 / KCTC 4019 / B3)</name>
    <dbReference type="NCBI Taxonomy" id="795797"/>
    <lineage>
        <taxon>Archaea</taxon>
        <taxon>Methanobacteriati</taxon>
        <taxon>Methanobacteriota</taxon>
        <taxon>Stenosarchaea group</taxon>
        <taxon>Halobacteria</taxon>
        <taxon>Halobacteriales</taxon>
        <taxon>Halococcaceae</taxon>
        <taxon>Halalkalicoccus</taxon>
    </lineage>
</organism>
<dbReference type="PATRIC" id="fig|795797.18.peg.3196"/>
<dbReference type="RefSeq" id="WP_008413845.1">
    <property type="nucleotide sequence ID" value="NC_014298.1"/>
</dbReference>
<evidence type="ECO:0000313" key="4">
    <source>
        <dbReference type="Proteomes" id="UP000000390"/>
    </source>
</evidence>
<reference evidence="2 4" key="1">
    <citation type="journal article" date="2010" name="J. Bacteriol.">
        <title>Complete genome sequence of Halalkalicoccus jeotgali B3(T), an extremely halophilic archaeon.</title>
        <authorList>
            <person name="Roh S.W."/>
            <person name="Nam Y.D."/>
            <person name="Nam S.H."/>
            <person name="Choi S.H."/>
            <person name="Park H.S."/>
            <person name="Bae J.W."/>
        </authorList>
    </citation>
    <scope>NUCLEOTIDE SEQUENCE [LARGE SCALE GENOMIC DNA]</scope>
    <source>
        <strain evidence="2">B3</strain>
        <strain evidence="4">DSM 18796 / CECT 7217 / JCM 14584 / KCTC 4019 / B3</strain>
        <plasmid evidence="4">1</plasmid>
    </source>
</reference>
<sequence length="289" mass="31269">MLGRVGALLGSSVFAGAVTGDEHGTERTKSADRTGTKTTYEGILEGDTQRDTYTVEVTAGEGIEIEMTVQNLQPGQDARMTLVAPDGTEVGELPTDNPNRGAYATNAEEFPDLDSVVGGDVAEQTGHYCVRVTGIDASATESIEYTLSIETVALDRFDPNERREDATPFEASETVEGVITGYDHDWFAVEVDENDELTIDYEIVQEADLFDQALVLYTPDDETVEVDGSQATVRTTTGTYYLHIGPDDETTAADLLAKETYRLTINTGGEESEPSESTQTTNEDCKTDS</sequence>
<dbReference type="GeneID" id="9421032"/>
<dbReference type="AlphaFoldDB" id="D8JBD4"/>
<accession>D8JBD4</accession>
<dbReference type="HOGENOM" id="CLU_961746_0_0_2"/>
<evidence type="ECO:0000256" key="1">
    <source>
        <dbReference type="SAM" id="MobiDB-lite"/>
    </source>
</evidence>
<name>D8JBD4_HALJB</name>
<gene>
    <name evidence="2" type="ordered locus">HacjB3_16146</name>
    <name evidence="3" type="ORF">C497_01100</name>
</gene>
<evidence type="ECO:0000313" key="2">
    <source>
        <dbReference type="EMBL" id="ADJ16587.1"/>
    </source>
</evidence>
<dbReference type="OrthoDB" id="239724at2157"/>
<evidence type="ECO:0000313" key="5">
    <source>
        <dbReference type="Proteomes" id="UP000011645"/>
    </source>
</evidence>
<dbReference type="EMBL" id="CP002063">
    <property type="protein sequence ID" value="ADJ16587.1"/>
    <property type="molecule type" value="Genomic_DNA"/>
</dbReference>
<keyword evidence="2" id="KW-0614">Plasmid</keyword>
<dbReference type="Proteomes" id="UP000000390">
    <property type="component" value="Plasmid 1"/>
</dbReference>
<evidence type="ECO:0000313" key="3">
    <source>
        <dbReference type="EMBL" id="ELY41316.1"/>
    </source>
</evidence>